<evidence type="ECO:0000256" key="3">
    <source>
        <dbReference type="ARBA" id="ARBA00022989"/>
    </source>
</evidence>
<dbReference type="AlphaFoldDB" id="A0AA39UYD3"/>
<sequence>MATVDEGSWGPAILGLTIAFLVLVLLALFLRIVTRVWIVHSFWWDDFTIILAVLGTTIGAGLDFVEVHYGFGKRQQYLSPNQLQEFRKYTYGEWIQTFATLMWTKISICLFLMRIPNSKALLRPLQWAVVFLLFSNTVLTMMWIMQCQPLHAAWDNQGTCMSRGSKDAIVLAQAIISVVSDFTFAAFPIFVLWRVQIDFKTKMGLWVLMCLGFITGACCLVRTVLNNQALPLDQTYDGIINWLWRLFEVQIGIIAACIPTLRPLYKWVMERVRGERVAGVGTNIHFPLTKDKPHSWIEHAGKRTDSEHSSESARKRHMDSVEHPDAMKDELVREGILVKEPRHIGTDRSNLGKSERFHRDSLFESDMVKYGVDDAA</sequence>
<dbReference type="PANTHER" id="PTHR33048">
    <property type="entry name" value="PTH11-LIKE INTEGRAL MEMBRANE PROTEIN (AFU_ORTHOLOGUE AFUA_5G11245)"/>
    <property type="match status" value="1"/>
</dbReference>
<evidence type="ECO:0000256" key="7">
    <source>
        <dbReference type="SAM" id="Phobius"/>
    </source>
</evidence>
<feature type="region of interest" description="Disordered" evidence="6">
    <location>
        <begin position="301"/>
        <end position="323"/>
    </location>
</feature>
<feature type="transmembrane region" description="Helical" evidence="7">
    <location>
        <begin position="245"/>
        <end position="265"/>
    </location>
</feature>
<proteinExistence type="inferred from homology"/>
<keyword evidence="4 7" id="KW-0472">Membrane</keyword>
<feature type="transmembrane region" description="Helical" evidence="7">
    <location>
        <begin position="12"/>
        <end position="30"/>
    </location>
</feature>
<dbReference type="InterPro" id="IPR052337">
    <property type="entry name" value="SAT4-like"/>
</dbReference>
<comment type="similarity">
    <text evidence="5">Belongs to the SAT4 family.</text>
</comment>
<feature type="domain" description="Rhodopsin" evidence="8">
    <location>
        <begin position="30"/>
        <end position="266"/>
    </location>
</feature>
<evidence type="ECO:0000256" key="2">
    <source>
        <dbReference type="ARBA" id="ARBA00022692"/>
    </source>
</evidence>
<evidence type="ECO:0000256" key="6">
    <source>
        <dbReference type="SAM" id="MobiDB-lite"/>
    </source>
</evidence>
<dbReference type="GO" id="GO:0016020">
    <property type="term" value="C:membrane"/>
    <property type="evidence" value="ECO:0007669"/>
    <property type="project" value="UniProtKB-SubCell"/>
</dbReference>
<feature type="transmembrane region" description="Helical" evidence="7">
    <location>
        <begin position="205"/>
        <end position="225"/>
    </location>
</feature>
<reference evidence="9" key="1">
    <citation type="submission" date="2023-03" db="EMBL/GenBank/DDBJ databases">
        <title>Complete genome of Cladonia borealis.</title>
        <authorList>
            <person name="Park H."/>
        </authorList>
    </citation>
    <scope>NUCLEOTIDE SEQUENCE</scope>
    <source>
        <strain evidence="9">ANT050790</strain>
    </source>
</reference>
<protein>
    <recommendedName>
        <fullName evidence="8">Rhodopsin domain-containing protein</fullName>
    </recommendedName>
</protein>
<gene>
    <name evidence="9" type="ORF">JMJ35_008939</name>
</gene>
<name>A0AA39UYD3_9LECA</name>
<dbReference type="EMBL" id="JAFEKC020000020">
    <property type="protein sequence ID" value="KAK0508663.1"/>
    <property type="molecule type" value="Genomic_DNA"/>
</dbReference>
<evidence type="ECO:0000256" key="1">
    <source>
        <dbReference type="ARBA" id="ARBA00004141"/>
    </source>
</evidence>
<feature type="transmembrane region" description="Helical" evidence="7">
    <location>
        <begin position="125"/>
        <end position="145"/>
    </location>
</feature>
<dbReference type="PANTHER" id="PTHR33048:SF47">
    <property type="entry name" value="INTEGRAL MEMBRANE PROTEIN-RELATED"/>
    <property type="match status" value="1"/>
</dbReference>
<dbReference type="Pfam" id="PF20684">
    <property type="entry name" value="Fung_rhodopsin"/>
    <property type="match status" value="1"/>
</dbReference>
<evidence type="ECO:0000259" key="8">
    <source>
        <dbReference type="Pfam" id="PF20684"/>
    </source>
</evidence>
<keyword evidence="10" id="KW-1185">Reference proteome</keyword>
<feature type="transmembrane region" description="Helical" evidence="7">
    <location>
        <begin position="42"/>
        <end position="62"/>
    </location>
</feature>
<comment type="caution">
    <text evidence="9">The sequence shown here is derived from an EMBL/GenBank/DDBJ whole genome shotgun (WGS) entry which is preliminary data.</text>
</comment>
<evidence type="ECO:0000256" key="4">
    <source>
        <dbReference type="ARBA" id="ARBA00023136"/>
    </source>
</evidence>
<evidence type="ECO:0000313" key="9">
    <source>
        <dbReference type="EMBL" id="KAK0508663.1"/>
    </source>
</evidence>
<keyword evidence="2 7" id="KW-0812">Transmembrane</keyword>
<accession>A0AA39UYD3</accession>
<comment type="subcellular location">
    <subcellularLocation>
        <location evidence="1">Membrane</location>
        <topology evidence="1">Multi-pass membrane protein</topology>
    </subcellularLocation>
</comment>
<evidence type="ECO:0000256" key="5">
    <source>
        <dbReference type="ARBA" id="ARBA00038359"/>
    </source>
</evidence>
<evidence type="ECO:0000313" key="10">
    <source>
        <dbReference type="Proteomes" id="UP001166286"/>
    </source>
</evidence>
<dbReference type="Proteomes" id="UP001166286">
    <property type="component" value="Unassembled WGS sequence"/>
</dbReference>
<organism evidence="9 10">
    <name type="scientific">Cladonia borealis</name>
    <dbReference type="NCBI Taxonomy" id="184061"/>
    <lineage>
        <taxon>Eukaryota</taxon>
        <taxon>Fungi</taxon>
        <taxon>Dikarya</taxon>
        <taxon>Ascomycota</taxon>
        <taxon>Pezizomycotina</taxon>
        <taxon>Lecanoromycetes</taxon>
        <taxon>OSLEUM clade</taxon>
        <taxon>Lecanoromycetidae</taxon>
        <taxon>Lecanorales</taxon>
        <taxon>Lecanorineae</taxon>
        <taxon>Cladoniaceae</taxon>
        <taxon>Cladonia</taxon>
    </lineage>
</organism>
<keyword evidence="3 7" id="KW-1133">Transmembrane helix</keyword>
<dbReference type="InterPro" id="IPR049326">
    <property type="entry name" value="Rhodopsin_dom_fungi"/>
</dbReference>
<feature type="transmembrane region" description="Helical" evidence="7">
    <location>
        <begin position="171"/>
        <end position="193"/>
    </location>
</feature>